<protein>
    <submittedName>
        <fullName evidence="2">DNA-binding protein YbaB</fullName>
    </submittedName>
</protein>
<name>A0ABS4TEF2_9PSEU</name>
<dbReference type="Pfam" id="PF02575">
    <property type="entry name" value="YbaB_DNA_bd"/>
    <property type="match status" value="1"/>
</dbReference>
<evidence type="ECO:0000256" key="1">
    <source>
        <dbReference type="SAM" id="MobiDB-lite"/>
    </source>
</evidence>
<gene>
    <name evidence="2" type="ORF">JOF56_003116</name>
</gene>
<comment type="caution">
    <text evidence="2">The sequence shown here is derived from an EMBL/GenBank/DDBJ whole genome shotgun (WGS) entry which is preliminary data.</text>
</comment>
<dbReference type="Gene3D" id="3.30.1310.10">
    <property type="entry name" value="Nucleoid-associated protein YbaB-like domain"/>
    <property type="match status" value="1"/>
</dbReference>
<evidence type="ECO:0000313" key="3">
    <source>
        <dbReference type="Proteomes" id="UP001519332"/>
    </source>
</evidence>
<reference evidence="2 3" key="1">
    <citation type="submission" date="2021-03" db="EMBL/GenBank/DDBJ databases">
        <title>Sequencing the genomes of 1000 actinobacteria strains.</title>
        <authorList>
            <person name="Klenk H.-P."/>
        </authorList>
    </citation>
    <scope>NUCLEOTIDE SEQUENCE [LARGE SCALE GENOMIC DNA]</scope>
    <source>
        <strain evidence="2 3">DSM 46670</strain>
    </source>
</reference>
<keyword evidence="3" id="KW-1185">Reference proteome</keyword>
<dbReference type="RefSeq" id="WP_209638387.1">
    <property type="nucleotide sequence ID" value="NZ_JAGINW010000001.1"/>
</dbReference>
<dbReference type="Proteomes" id="UP001519332">
    <property type="component" value="Unassembled WGS sequence"/>
</dbReference>
<organism evidence="2 3">
    <name type="scientific">Kibdelosporangium banguiense</name>
    <dbReference type="NCBI Taxonomy" id="1365924"/>
    <lineage>
        <taxon>Bacteria</taxon>
        <taxon>Bacillati</taxon>
        <taxon>Actinomycetota</taxon>
        <taxon>Actinomycetes</taxon>
        <taxon>Pseudonocardiales</taxon>
        <taxon>Pseudonocardiaceae</taxon>
        <taxon>Kibdelosporangium</taxon>
    </lineage>
</organism>
<evidence type="ECO:0000313" key="2">
    <source>
        <dbReference type="EMBL" id="MBP2322731.1"/>
    </source>
</evidence>
<dbReference type="GO" id="GO:0003677">
    <property type="term" value="F:DNA binding"/>
    <property type="evidence" value="ECO:0007669"/>
    <property type="project" value="UniProtKB-KW"/>
</dbReference>
<feature type="region of interest" description="Disordered" evidence="1">
    <location>
        <begin position="120"/>
        <end position="160"/>
    </location>
</feature>
<dbReference type="SUPFAM" id="SSF82607">
    <property type="entry name" value="YbaB-like"/>
    <property type="match status" value="1"/>
</dbReference>
<sequence length="160" mass="16971">MTEPPVDELVQQAELRRKASEDLQRRIGSILASARDPDGLVEVTTTATGEMKSLRLHPAALHRGVRWLGETITATAQQAAQFATQRSLNQLALVLGDEVAGQLEGAMGIAPARAAGWDVVSNHPPAAPPATAHGTITSAPGENEDDDVFSFDPSSLRSDR</sequence>
<dbReference type="EMBL" id="JAGINW010000001">
    <property type="protein sequence ID" value="MBP2322731.1"/>
    <property type="molecule type" value="Genomic_DNA"/>
</dbReference>
<dbReference type="InterPro" id="IPR004401">
    <property type="entry name" value="YbaB/EbfC"/>
</dbReference>
<dbReference type="InterPro" id="IPR036894">
    <property type="entry name" value="YbaB-like_sf"/>
</dbReference>
<proteinExistence type="predicted"/>
<accession>A0ABS4TEF2</accession>
<keyword evidence="2" id="KW-0238">DNA-binding</keyword>